<dbReference type="SMART" id="SM00471">
    <property type="entry name" value="HDc"/>
    <property type="match status" value="1"/>
</dbReference>
<evidence type="ECO:0000259" key="3">
    <source>
        <dbReference type="PROSITE" id="PS51832"/>
    </source>
</evidence>
<proteinExistence type="predicted"/>
<dbReference type="PANTHER" id="PTHR45228">
    <property type="entry name" value="CYCLIC DI-GMP PHOSPHODIESTERASE TM_0186-RELATED"/>
    <property type="match status" value="1"/>
</dbReference>
<organism evidence="4 5">
    <name type="scientific">Neptunomonas marina</name>
    <dbReference type="NCBI Taxonomy" id="1815562"/>
    <lineage>
        <taxon>Bacteria</taxon>
        <taxon>Pseudomonadati</taxon>
        <taxon>Pseudomonadota</taxon>
        <taxon>Gammaproteobacteria</taxon>
        <taxon>Oceanospirillales</taxon>
        <taxon>Oceanospirillaceae</taxon>
        <taxon>Neptunomonas</taxon>
    </lineage>
</organism>
<dbReference type="SUPFAM" id="SSF109604">
    <property type="entry name" value="HD-domain/PDEase-like"/>
    <property type="match status" value="1"/>
</dbReference>
<dbReference type="Gene3D" id="1.10.3210.10">
    <property type="entry name" value="Hypothetical protein af1432"/>
    <property type="match status" value="1"/>
</dbReference>
<dbReference type="EMBL" id="SACQ01000002">
    <property type="protein sequence ID" value="RVU31839.1"/>
    <property type="molecule type" value="Genomic_DNA"/>
</dbReference>
<dbReference type="PROSITE" id="PS50885">
    <property type="entry name" value="HAMP"/>
    <property type="match status" value="1"/>
</dbReference>
<comment type="caution">
    <text evidence="4">The sequence shown here is derived from an EMBL/GenBank/DDBJ whole genome shotgun (WGS) entry which is preliminary data.</text>
</comment>
<dbReference type="AlphaFoldDB" id="A0A437QBQ6"/>
<dbReference type="InterPro" id="IPR003607">
    <property type="entry name" value="HD/PDEase_dom"/>
</dbReference>
<dbReference type="GO" id="GO:0007165">
    <property type="term" value="P:signal transduction"/>
    <property type="evidence" value="ECO:0007669"/>
    <property type="project" value="InterPro"/>
</dbReference>
<dbReference type="Pfam" id="PF13487">
    <property type="entry name" value="HD_5"/>
    <property type="match status" value="1"/>
</dbReference>
<reference evidence="4 5" key="1">
    <citation type="submission" date="2019-01" db="EMBL/GenBank/DDBJ databases">
        <authorList>
            <person name="Chen W.-M."/>
        </authorList>
    </citation>
    <scope>NUCLEOTIDE SEQUENCE [LARGE SCALE GENOMIC DNA]</scope>
    <source>
        <strain evidence="4 5">HPM-16</strain>
    </source>
</reference>
<dbReference type="PROSITE" id="PS51832">
    <property type="entry name" value="HD_GYP"/>
    <property type="match status" value="1"/>
</dbReference>
<feature type="transmembrane region" description="Helical" evidence="1">
    <location>
        <begin position="54"/>
        <end position="76"/>
    </location>
</feature>
<dbReference type="InterPro" id="IPR048440">
    <property type="entry name" value="MASE10"/>
</dbReference>
<evidence type="ECO:0000313" key="4">
    <source>
        <dbReference type="EMBL" id="RVU31839.1"/>
    </source>
</evidence>
<dbReference type="Pfam" id="PF20970">
    <property type="entry name" value="MASE10"/>
    <property type="match status" value="1"/>
</dbReference>
<feature type="transmembrane region" description="Helical" evidence="1">
    <location>
        <begin position="82"/>
        <end position="100"/>
    </location>
</feature>
<keyword evidence="5" id="KW-1185">Reference proteome</keyword>
<dbReference type="GO" id="GO:0016020">
    <property type="term" value="C:membrane"/>
    <property type="evidence" value="ECO:0007669"/>
    <property type="project" value="InterPro"/>
</dbReference>
<feature type="transmembrane region" description="Helical" evidence="1">
    <location>
        <begin position="168"/>
        <end position="193"/>
    </location>
</feature>
<dbReference type="CDD" id="cd00077">
    <property type="entry name" value="HDc"/>
    <property type="match status" value="1"/>
</dbReference>
<dbReference type="Proteomes" id="UP000282818">
    <property type="component" value="Unassembled WGS sequence"/>
</dbReference>
<dbReference type="GO" id="GO:0008081">
    <property type="term" value="F:phosphoric diester hydrolase activity"/>
    <property type="evidence" value="ECO:0007669"/>
    <property type="project" value="UniProtKB-ARBA"/>
</dbReference>
<evidence type="ECO:0000313" key="5">
    <source>
        <dbReference type="Proteomes" id="UP000282818"/>
    </source>
</evidence>
<gene>
    <name evidence="4" type="ORF">EOE65_06435</name>
</gene>
<dbReference type="CDD" id="cd06225">
    <property type="entry name" value="HAMP"/>
    <property type="match status" value="1"/>
</dbReference>
<keyword evidence="1" id="KW-1133">Transmembrane helix</keyword>
<dbReference type="InterPro" id="IPR037522">
    <property type="entry name" value="HD_GYP_dom"/>
</dbReference>
<feature type="domain" description="HD-GYP" evidence="3">
    <location>
        <begin position="249"/>
        <end position="459"/>
    </location>
</feature>
<evidence type="ECO:0000259" key="2">
    <source>
        <dbReference type="PROSITE" id="PS50885"/>
    </source>
</evidence>
<sequence length="474" mass="52263">MQVCPFLDSLTPLQLFLPILLVFAGKSLARHYVTRYIERRPLAEQVRVQFKTDLGLFLIAGAVLASYNSIVYSFPLESTGKVMIGMLVLGFFIACDLALYREYTIAEQLRASQQSLPLSASHFPISRKFTLFASACAFAVVGVVFLVINKDLEWLIHTGDKIPLSTSQRYILTEIFFIVAAVMGYVLAIILGYSRNLKRFLSFQHEALSQVAEGSLDVHVPVASNDEFGHIAASTNATIAKLADRTQELHKTRDVSILGLATLAETRDNETGAHIIRTQHYVRALANQLKTEPAFAEQLTDEVIDLLYKSAPLHDVGKVGIPDAILLKPGKLTDDEFAIMKQHAQIGADALWKAEQQLGSNSFLRLAREISLTHHEKWDGSGYPQGLTGNDIPLAGRLMALADVYDALISKRVYKPAFSHDKAKSIILEGRGSHFDPAIVDAFLATEADFISIAKTYADTETTEEETSAPLQPA</sequence>
<evidence type="ECO:0000256" key="1">
    <source>
        <dbReference type="SAM" id="Phobius"/>
    </source>
</evidence>
<protein>
    <submittedName>
        <fullName evidence="4">HD domain-containing protein</fullName>
    </submittedName>
</protein>
<feature type="transmembrane region" description="Helical" evidence="1">
    <location>
        <begin position="129"/>
        <end position="148"/>
    </location>
</feature>
<name>A0A437QBQ6_9GAMM</name>
<dbReference type="InterPro" id="IPR052020">
    <property type="entry name" value="Cyclic_di-GMP/3'3'-cGAMP_PDE"/>
</dbReference>
<dbReference type="PANTHER" id="PTHR45228:SF5">
    <property type="entry name" value="CYCLIC DI-GMP PHOSPHODIESTERASE VC_1348-RELATED"/>
    <property type="match status" value="1"/>
</dbReference>
<keyword evidence="1" id="KW-0472">Membrane</keyword>
<dbReference type="SUPFAM" id="SSF158472">
    <property type="entry name" value="HAMP domain-like"/>
    <property type="match status" value="1"/>
</dbReference>
<dbReference type="Gene3D" id="6.10.340.10">
    <property type="match status" value="1"/>
</dbReference>
<feature type="transmembrane region" description="Helical" evidence="1">
    <location>
        <begin position="15"/>
        <end position="33"/>
    </location>
</feature>
<dbReference type="InterPro" id="IPR003660">
    <property type="entry name" value="HAMP_dom"/>
</dbReference>
<feature type="domain" description="HAMP" evidence="2">
    <location>
        <begin position="206"/>
        <end position="247"/>
    </location>
</feature>
<keyword evidence="1" id="KW-0812">Transmembrane</keyword>
<accession>A0A437QBQ6</accession>